<evidence type="ECO:0000259" key="9">
    <source>
        <dbReference type="Pfam" id="PF02374"/>
    </source>
</evidence>
<dbReference type="PANTHER" id="PTHR10803">
    <property type="entry name" value="ARSENICAL PUMP-DRIVING ATPASE ARSENITE-TRANSLOCATING ATPASE"/>
    <property type="match status" value="1"/>
</dbReference>
<keyword evidence="3" id="KW-0067">ATP-binding</keyword>
<evidence type="ECO:0000256" key="5">
    <source>
        <dbReference type="ARBA" id="ARBA00022967"/>
    </source>
</evidence>
<accession>A0A564ZKC2</accession>
<dbReference type="FunFam" id="3.40.50.300:FF:001801">
    <property type="entry name" value="Putative arsenical pump-driving ATPase"/>
    <property type="match status" value="1"/>
</dbReference>
<name>A0A564ZKC2_9BACT</name>
<dbReference type="InterPro" id="IPR008978">
    <property type="entry name" value="HSP20-like_chaperone"/>
</dbReference>
<dbReference type="EMBL" id="CABIKM010000030">
    <property type="protein sequence ID" value="VUZ85633.1"/>
    <property type="molecule type" value="Genomic_DNA"/>
</dbReference>
<dbReference type="InterPro" id="IPR025723">
    <property type="entry name" value="ArsA/GET3_ATPase-like"/>
</dbReference>
<dbReference type="Pfam" id="PF17886">
    <property type="entry name" value="ArsA_HSP20"/>
    <property type="match status" value="1"/>
</dbReference>
<dbReference type="NCBIfam" id="TIGR00345">
    <property type="entry name" value="GET3_arsA_TRC40"/>
    <property type="match status" value="1"/>
</dbReference>
<dbReference type="InterPro" id="IPR040612">
    <property type="entry name" value="ArsA_HSP20-like"/>
</dbReference>
<evidence type="ECO:0000256" key="7">
    <source>
        <dbReference type="ARBA" id="ARBA00059736"/>
    </source>
</evidence>
<dbReference type="FunFam" id="2.60.40.790:FF:000052">
    <property type="entry name" value="ArsA family ATPase"/>
    <property type="match status" value="1"/>
</dbReference>
<feature type="domain" description="ArsA HSP20-like" evidence="10">
    <location>
        <begin position="323"/>
        <end position="385"/>
    </location>
</feature>
<dbReference type="SUPFAM" id="SSF49764">
    <property type="entry name" value="HSP20-like chaperones"/>
    <property type="match status" value="1"/>
</dbReference>
<dbReference type="InterPro" id="IPR027417">
    <property type="entry name" value="P-loop_NTPase"/>
</dbReference>
<comment type="similarity">
    <text evidence="1">Belongs to the arsA ATPase family.</text>
</comment>
<dbReference type="GO" id="GO:0015446">
    <property type="term" value="F:ATPase-coupled arsenite transmembrane transporter activity"/>
    <property type="evidence" value="ECO:0007669"/>
    <property type="project" value="UniProtKB-EC"/>
</dbReference>
<evidence type="ECO:0000256" key="8">
    <source>
        <dbReference type="ARBA" id="ARBA00066752"/>
    </source>
</evidence>
<dbReference type="CDD" id="cd02035">
    <property type="entry name" value="ArsA"/>
    <property type="match status" value="1"/>
</dbReference>
<comment type="function">
    <text evidence="7">Anion-transporting ATPase. Catalyzes the extrusion of arsenite.</text>
</comment>
<dbReference type="Proteomes" id="UP000334340">
    <property type="component" value="Unassembled WGS sequence"/>
</dbReference>
<comment type="catalytic activity">
    <reaction evidence="6">
        <text>arsenite(in) + ATP + H2O = arsenite(out) + ADP + phosphate + H(+)</text>
        <dbReference type="Rhea" id="RHEA:11348"/>
        <dbReference type="ChEBI" id="CHEBI:15377"/>
        <dbReference type="ChEBI" id="CHEBI:15378"/>
        <dbReference type="ChEBI" id="CHEBI:29242"/>
        <dbReference type="ChEBI" id="CHEBI:30616"/>
        <dbReference type="ChEBI" id="CHEBI:43474"/>
        <dbReference type="ChEBI" id="CHEBI:456216"/>
        <dbReference type="EC" id="7.3.2.7"/>
    </reaction>
</comment>
<dbReference type="SUPFAM" id="SSF52540">
    <property type="entry name" value="P-loop containing nucleoside triphosphate hydrolases"/>
    <property type="match status" value="1"/>
</dbReference>
<dbReference type="EC" id="7.3.2.7" evidence="8"/>
<keyword evidence="5" id="KW-1278">Translocase</keyword>
<dbReference type="Gene3D" id="3.40.50.300">
    <property type="entry name" value="P-loop containing nucleotide triphosphate hydrolases"/>
    <property type="match status" value="1"/>
</dbReference>
<gene>
    <name evidence="11" type="primary">arsA</name>
    <name evidence="11" type="ORF">MELA_02018</name>
</gene>
<dbReference type="PANTHER" id="PTHR10803:SF3">
    <property type="entry name" value="ATPASE GET3"/>
    <property type="match status" value="1"/>
</dbReference>
<evidence type="ECO:0000256" key="6">
    <source>
        <dbReference type="ARBA" id="ARBA00052296"/>
    </source>
</evidence>
<feature type="domain" description="ArsA/GET3 Anion-transporting ATPase-like" evidence="9">
    <location>
        <begin position="1"/>
        <end position="301"/>
    </location>
</feature>
<keyword evidence="11" id="KW-0378">Hydrolase</keyword>
<reference evidence="11 12" key="1">
    <citation type="submission" date="2019-07" db="EMBL/GenBank/DDBJ databases">
        <authorList>
            <person name="Cremers G."/>
        </authorList>
    </citation>
    <scope>NUCLEOTIDE SEQUENCE [LARGE SCALE GENOMIC DNA]</scope>
</reference>
<evidence type="ECO:0000256" key="4">
    <source>
        <dbReference type="ARBA" id="ARBA00022849"/>
    </source>
</evidence>
<keyword evidence="2" id="KW-0547">Nucleotide-binding</keyword>
<evidence type="ECO:0000256" key="1">
    <source>
        <dbReference type="ARBA" id="ARBA00011040"/>
    </source>
</evidence>
<sequence length="401" mass="45584">MRIILYTGKGGVGKTTVSAATALMAAERGRRTLVISTDPAHSLADAFDQPLGPEPTPITDRLWGQEINVLEEIRTHWGEVKDYLTVLFATRGVDEVIAEEMAVFPGLEELCSLLQIRLRGEEGRFDCLIVDCAPTGETMRLLSFPDVARWYMEKLFPWERRIVTTMGPIVQPFVPVPLPKDNVYAAIETLFTRIDGMKEVLCDPKRSSIRLVLNPEKMVIKEAQRALTYLNLYGYVTDAVVCNRVFPRQLEHGYFAEWSHIQGRYREMIQQGFSPIPIWEVPLFDREVVGLAMLERMGRSLFADQDPLSVWMSGPIQTVRKKGGNYYLRLRLPFLQKEQLSLLKQGDELVVSIGNFRRDLVLPRALADLTVKRARLEEGYLVVRFGQDGGPKEEPKEEKDG</sequence>
<proteinExistence type="inferred from homology"/>
<dbReference type="InterPro" id="IPR016300">
    <property type="entry name" value="ATPase_ArsA/GET3"/>
</dbReference>
<evidence type="ECO:0000259" key="10">
    <source>
        <dbReference type="Pfam" id="PF17886"/>
    </source>
</evidence>
<organism evidence="11 12">
    <name type="scientific">Candidatus Methylomirabilis lanthanidiphila</name>
    <dbReference type="NCBI Taxonomy" id="2211376"/>
    <lineage>
        <taxon>Bacteria</taxon>
        <taxon>Candidatus Methylomirabilota</taxon>
        <taxon>Candidatus Methylomirabilia</taxon>
        <taxon>Candidatus Methylomirabilales</taxon>
        <taxon>Candidatus Methylomirabilaceae</taxon>
        <taxon>Candidatus Methylomirabilis</taxon>
    </lineage>
</organism>
<dbReference type="Pfam" id="PF02374">
    <property type="entry name" value="ArsA_ATPase"/>
    <property type="match status" value="1"/>
</dbReference>
<protein>
    <recommendedName>
        <fullName evidence="8">arsenite-transporting ATPase</fullName>
        <ecNumber evidence="8">7.3.2.7</ecNumber>
    </recommendedName>
</protein>
<keyword evidence="4" id="KW-0059">Arsenical resistance</keyword>
<dbReference type="GO" id="GO:0016887">
    <property type="term" value="F:ATP hydrolysis activity"/>
    <property type="evidence" value="ECO:0007669"/>
    <property type="project" value="InterPro"/>
</dbReference>
<dbReference type="AlphaFoldDB" id="A0A564ZKC2"/>
<dbReference type="Gene3D" id="2.60.40.790">
    <property type="match status" value="1"/>
</dbReference>
<evidence type="ECO:0000313" key="12">
    <source>
        <dbReference type="Proteomes" id="UP000334340"/>
    </source>
</evidence>
<keyword evidence="12" id="KW-1185">Reference proteome</keyword>
<evidence type="ECO:0000256" key="2">
    <source>
        <dbReference type="ARBA" id="ARBA00022741"/>
    </source>
</evidence>
<dbReference type="GO" id="GO:0005524">
    <property type="term" value="F:ATP binding"/>
    <property type="evidence" value="ECO:0007669"/>
    <property type="project" value="UniProtKB-KW"/>
</dbReference>
<evidence type="ECO:0000256" key="3">
    <source>
        <dbReference type="ARBA" id="ARBA00022840"/>
    </source>
</evidence>
<evidence type="ECO:0000313" key="11">
    <source>
        <dbReference type="EMBL" id="VUZ85633.1"/>
    </source>
</evidence>